<dbReference type="EMBL" id="CAJOBA010004258">
    <property type="protein sequence ID" value="CAF3707794.1"/>
    <property type="molecule type" value="Genomic_DNA"/>
</dbReference>
<dbReference type="Proteomes" id="UP000681722">
    <property type="component" value="Unassembled WGS sequence"/>
</dbReference>
<keyword evidence="2" id="KW-0812">Transmembrane</keyword>
<feature type="transmembrane region" description="Helical" evidence="2">
    <location>
        <begin position="12"/>
        <end position="30"/>
    </location>
</feature>
<dbReference type="EMBL" id="CAJNOK010004256">
    <property type="protein sequence ID" value="CAF0931291.1"/>
    <property type="molecule type" value="Genomic_DNA"/>
</dbReference>
<comment type="caution">
    <text evidence="3">The sequence shown here is derived from an EMBL/GenBank/DDBJ whole genome shotgun (WGS) entry which is preliminary data.</text>
</comment>
<evidence type="ECO:0000313" key="7">
    <source>
        <dbReference type="Proteomes" id="UP000663829"/>
    </source>
</evidence>
<evidence type="ECO:0000256" key="2">
    <source>
        <dbReference type="SAM" id="Phobius"/>
    </source>
</evidence>
<dbReference type="EMBL" id="CAJOBC010001649">
    <property type="protein sequence ID" value="CAF3690882.1"/>
    <property type="molecule type" value="Genomic_DNA"/>
</dbReference>
<gene>
    <name evidence="3" type="ORF">GPM918_LOCUS9071</name>
    <name evidence="4" type="ORF">OVA965_LOCUS11162</name>
    <name evidence="5" type="ORF">SRO942_LOCUS9072</name>
    <name evidence="6" type="ORF">TMI583_LOCUS11158</name>
</gene>
<keyword evidence="2" id="KW-1133">Transmembrane helix</keyword>
<evidence type="ECO:0000313" key="3">
    <source>
        <dbReference type="EMBL" id="CAF0909520.1"/>
    </source>
</evidence>
<feature type="region of interest" description="Disordered" evidence="1">
    <location>
        <begin position="118"/>
        <end position="141"/>
    </location>
</feature>
<evidence type="ECO:0000313" key="6">
    <source>
        <dbReference type="EMBL" id="CAF3707794.1"/>
    </source>
</evidence>
<dbReference type="Proteomes" id="UP000682733">
    <property type="component" value="Unassembled WGS sequence"/>
</dbReference>
<evidence type="ECO:0000313" key="5">
    <source>
        <dbReference type="EMBL" id="CAF3690882.1"/>
    </source>
</evidence>
<dbReference type="EMBL" id="CAJNOQ010001649">
    <property type="protein sequence ID" value="CAF0909520.1"/>
    <property type="molecule type" value="Genomic_DNA"/>
</dbReference>
<accession>A0A814A8L1</accession>
<dbReference type="AlphaFoldDB" id="A0A814A8L1"/>
<protein>
    <submittedName>
        <fullName evidence="3">Uncharacterized protein</fullName>
    </submittedName>
</protein>
<proteinExistence type="predicted"/>
<dbReference type="Proteomes" id="UP000677228">
    <property type="component" value="Unassembled WGS sequence"/>
</dbReference>
<sequence length="141" mass="15907">MSNVTESVRINPWWGILVGISLLLCALGIFSRSCNRGRFSQSSATRWMWLDTSRRSVSPVQYNANVATISKTSMPNAQPPYAYYYSVQNDTLHPIYAPPVYSERDNNAAQITNINNQRLHPQGVLPPPPYSPLDPLQLEQK</sequence>
<evidence type="ECO:0000313" key="4">
    <source>
        <dbReference type="EMBL" id="CAF0931291.1"/>
    </source>
</evidence>
<keyword evidence="2" id="KW-0472">Membrane</keyword>
<name>A0A814A8L1_9BILA</name>
<dbReference type="Proteomes" id="UP000663829">
    <property type="component" value="Unassembled WGS sequence"/>
</dbReference>
<evidence type="ECO:0000256" key="1">
    <source>
        <dbReference type="SAM" id="MobiDB-lite"/>
    </source>
</evidence>
<reference evidence="3" key="1">
    <citation type="submission" date="2021-02" db="EMBL/GenBank/DDBJ databases">
        <authorList>
            <person name="Nowell W R."/>
        </authorList>
    </citation>
    <scope>NUCLEOTIDE SEQUENCE</scope>
</reference>
<keyword evidence="7" id="KW-1185">Reference proteome</keyword>
<organism evidence="3 7">
    <name type="scientific">Didymodactylos carnosus</name>
    <dbReference type="NCBI Taxonomy" id="1234261"/>
    <lineage>
        <taxon>Eukaryota</taxon>
        <taxon>Metazoa</taxon>
        <taxon>Spiralia</taxon>
        <taxon>Gnathifera</taxon>
        <taxon>Rotifera</taxon>
        <taxon>Eurotatoria</taxon>
        <taxon>Bdelloidea</taxon>
        <taxon>Philodinida</taxon>
        <taxon>Philodinidae</taxon>
        <taxon>Didymodactylos</taxon>
    </lineage>
</organism>